<dbReference type="InterPro" id="IPR007816">
    <property type="entry name" value="ResB-like_domain"/>
</dbReference>
<feature type="transmembrane region" description="Helical" evidence="6">
    <location>
        <begin position="432"/>
        <end position="450"/>
    </location>
</feature>
<feature type="domain" description="ResB-like" evidence="8">
    <location>
        <begin position="345"/>
        <end position="421"/>
    </location>
</feature>
<feature type="transmembrane region" description="Helical" evidence="6">
    <location>
        <begin position="7"/>
        <end position="28"/>
    </location>
</feature>
<keyword evidence="5 6" id="KW-0472">Membrane</keyword>
<name>A0A2H1E9R2_9FLAO</name>
<feature type="transmembrane region" description="Helical" evidence="6">
    <location>
        <begin position="985"/>
        <end position="1009"/>
    </location>
</feature>
<evidence type="ECO:0000259" key="8">
    <source>
        <dbReference type="Pfam" id="PF05140"/>
    </source>
</evidence>
<evidence type="ECO:0000259" key="7">
    <source>
        <dbReference type="Pfam" id="PF01578"/>
    </source>
</evidence>
<keyword evidence="10" id="KW-1185">Reference proteome</keyword>
<dbReference type="AlphaFoldDB" id="A0A2H1E9R2"/>
<evidence type="ECO:0000256" key="3">
    <source>
        <dbReference type="ARBA" id="ARBA00022748"/>
    </source>
</evidence>
<reference evidence="9 10" key="1">
    <citation type="submission" date="2016-11" db="EMBL/GenBank/DDBJ databases">
        <authorList>
            <person name="Jaros S."/>
            <person name="Januszkiewicz K."/>
            <person name="Wedrychowicz H."/>
        </authorList>
    </citation>
    <scope>NUCLEOTIDE SEQUENCE [LARGE SCALE GENOMIC DNA]</scope>
    <source>
        <strain evidence="9">NCIMB 2154T</strain>
    </source>
</reference>
<feature type="transmembrane region" description="Helical" evidence="6">
    <location>
        <begin position="1021"/>
        <end position="1043"/>
    </location>
</feature>
<dbReference type="STRING" id="1349785.GCA_000509405_02233"/>
<feature type="transmembrane region" description="Helical" evidence="6">
    <location>
        <begin position="470"/>
        <end position="487"/>
    </location>
</feature>
<feature type="transmembrane region" description="Helical" evidence="6">
    <location>
        <begin position="960"/>
        <end position="978"/>
    </location>
</feature>
<keyword evidence="2 6" id="KW-0812">Transmembrane</keyword>
<feature type="transmembrane region" description="Helical" evidence="6">
    <location>
        <begin position="921"/>
        <end position="940"/>
    </location>
</feature>
<feature type="transmembrane region" description="Helical" evidence="6">
    <location>
        <begin position="876"/>
        <end position="901"/>
    </location>
</feature>
<evidence type="ECO:0000313" key="10">
    <source>
        <dbReference type="Proteomes" id="UP000231564"/>
    </source>
</evidence>
<feature type="transmembrane region" description="Helical" evidence="6">
    <location>
        <begin position="747"/>
        <end position="766"/>
    </location>
</feature>
<keyword evidence="4 6" id="KW-1133">Transmembrane helix</keyword>
<dbReference type="GO" id="GO:0005886">
    <property type="term" value="C:plasma membrane"/>
    <property type="evidence" value="ECO:0007669"/>
    <property type="project" value="TreeGrafter"/>
</dbReference>
<dbReference type="RefSeq" id="WP_100211249.1">
    <property type="nucleotide sequence ID" value="NZ_CP138495.1"/>
</dbReference>
<proteinExistence type="predicted"/>
<evidence type="ECO:0000313" key="9">
    <source>
        <dbReference type="EMBL" id="SFZ82689.1"/>
    </source>
</evidence>
<dbReference type="Pfam" id="PF05140">
    <property type="entry name" value="ResB"/>
    <property type="match status" value="1"/>
</dbReference>
<dbReference type="InterPro" id="IPR045062">
    <property type="entry name" value="Cyt_c_biogenesis_CcsA/CcmC"/>
</dbReference>
<feature type="transmembrane region" description="Helical" evidence="6">
    <location>
        <begin position="78"/>
        <end position="97"/>
    </location>
</feature>
<keyword evidence="3" id="KW-0201">Cytochrome c-type biogenesis</keyword>
<dbReference type="Proteomes" id="UP000231564">
    <property type="component" value="Chromosome MARIT"/>
</dbReference>
<accession>A0A2H1E9R2</accession>
<dbReference type="InterPro" id="IPR002541">
    <property type="entry name" value="Cyt_c_assembly"/>
</dbReference>
<dbReference type="Pfam" id="PF01578">
    <property type="entry name" value="Cytochrom_C_asm"/>
    <property type="match status" value="1"/>
</dbReference>
<dbReference type="PANTHER" id="PTHR30071">
    <property type="entry name" value="HEME EXPORTER PROTEIN C"/>
    <property type="match status" value="1"/>
</dbReference>
<evidence type="ECO:0000256" key="2">
    <source>
        <dbReference type="ARBA" id="ARBA00022692"/>
    </source>
</evidence>
<dbReference type="GO" id="GO:0020037">
    <property type="term" value="F:heme binding"/>
    <property type="evidence" value="ECO:0007669"/>
    <property type="project" value="InterPro"/>
</dbReference>
<sequence>MQKIYKLFSSSILALLLLVIYAIAMAMATFIENDYGTAVAWASVYDSWWFEFLQLGLVISFIANIFKYRLYRKEKWAVLLFHLAFIILLLGAGITRYSSYSGIMRIREGETSNVVISDTKLLSVTLIRGEEHTQIRKKLNFSPLKENDFTINKIFQELPIAISFKEYVADASPEVILDSIKGVPLLKMITTGGNERNTIYLKKGEVEKIGSHEHEIGFESDKEGIINIYEKNGLFQIRSPFPVDFFMMENQQAGRIKQDSLQKMSLRTLYRSGDFSFVPTSFHPRGKFKLISTSSKKIENDKSLDDALIITVKVGDEEQEVNILYREGFLPIKHQVDFKNGIKAIISYGAGAIKIPFSIKLNNFELERYPGSSSPSAYTSNLTVVDDNIKFDYRIFMNNVLDYKGFRFFQASYDTDEKGTVLSVNHDFLGTWITYLGYLLMGIGMFFTLFGKASRFQLIQRKLKKVKLKGTISTFVLIFTSLSLLAVNKKDGVPMTSIDSLIRLQQTQLDEEQARFFARLLVQDLDGRIKPINTLASECIRKLSKKSSFKYLISGNTIQLNVSQVFLGMHMAPHIWQRIPIIKVDTGKTKYLLNTIPKGSNGLYSFISFLDKDGNYLLASDVEKANKKKPSERNEFDKEVLKIDERFNILYNLFAGTYLRIFPNKKDEHYTWFSYRHHFNDFTEEDARFAKNILPAYFKDIQERKYEAAYEKLMYIKKYQEILGKEIIPSSKQIEAELWYQNANLNFWLFQILFMTGFMLLIVAVVKMFSNKKKVSFVWNMLIVITLISFLLFTFNLLLRWYIAQHAPWSNGYEMLVFVAWCLLLSGLLSFRKSDFVLPLATLFAGALLFVSYLDWLSPEITNLMPVLKSYWLKIHVATIVSSYAPLALSAVLGLMTLLLISFKTAKTKKIIELKIKELAYINELSMTIGLFTLSVGTFLGGVWANESWGRYWAWDPKETWALISIIVYAIVLHLRFIPKLNNTYTISVASMFAFWSIIMTSFGVNYYLSGLHSYAAGDSVPIPVFVYLIFAIMIGTSIVAFFKEKRKKIKKK</sequence>
<feature type="transmembrane region" description="Helical" evidence="6">
    <location>
        <begin position="778"/>
        <end position="803"/>
    </location>
</feature>
<organism evidence="9 10">
    <name type="scientific">Tenacibaculum maritimum NCIMB 2154</name>
    <dbReference type="NCBI Taxonomy" id="1349785"/>
    <lineage>
        <taxon>Bacteria</taxon>
        <taxon>Pseudomonadati</taxon>
        <taxon>Bacteroidota</taxon>
        <taxon>Flavobacteriia</taxon>
        <taxon>Flavobacteriales</taxon>
        <taxon>Flavobacteriaceae</taxon>
        <taxon>Tenacibaculum</taxon>
    </lineage>
</organism>
<dbReference type="OrthoDB" id="9814290at2"/>
<feature type="transmembrane region" description="Helical" evidence="6">
    <location>
        <begin position="815"/>
        <end position="831"/>
    </location>
</feature>
<evidence type="ECO:0000256" key="5">
    <source>
        <dbReference type="ARBA" id="ARBA00023136"/>
    </source>
</evidence>
<evidence type="ECO:0000256" key="1">
    <source>
        <dbReference type="ARBA" id="ARBA00004141"/>
    </source>
</evidence>
<feature type="domain" description="Cytochrome c assembly protein" evidence="7">
    <location>
        <begin position="809"/>
        <end position="1013"/>
    </location>
</feature>
<feature type="transmembrane region" description="Helical" evidence="6">
    <location>
        <begin position="836"/>
        <end position="856"/>
    </location>
</feature>
<protein>
    <submittedName>
        <fullName evidence="9">Cytochrome c assembly protein</fullName>
    </submittedName>
</protein>
<feature type="transmembrane region" description="Helical" evidence="6">
    <location>
        <begin position="48"/>
        <end position="66"/>
    </location>
</feature>
<evidence type="ECO:0000256" key="6">
    <source>
        <dbReference type="SAM" id="Phobius"/>
    </source>
</evidence>
<dbReference type="GO" id="GO:0017004">
    <property type="term" value="P:cytochrome complex assembly"/>
    <property type="evidence" value="ECO:0007669"/>
    <property type="project" value="UniProtKB-KW"/>
</dbReference>
<dbReference type="PANTHER" id="PTHR30071:SF1">
    <property type="entry name" value="CYTOCHROME B_B6 PROTEIN-RELATED"/>
    <property type="match status" value="1"/>
</dbReference>
<dbReference type="GeneID" id="47723216"/>
<dbReference type="KEGG" id="tmar:MARIT_1708"/>
<gene>
    <name evidence="9" type="ORF">MARIT_1708</name>
</gene>
<dbReference type="EMBL" id="LT634361">
    <property type="protein sequence ID" value="SFZ82689.1"/>
    <property type="molecule type" value="Genomic_DNA"/>
</dbReference>
<evidence type="ECO:0000256" key="4">
    <source>
        <dbReference type="ARBA" id="ARBA00022989"/>
    </source>
</evidence>
<comment type="subcellular location">
    <subcellularLocation>
        <location evidence="1">Membrane</location>
        <topology evidence="1">Multi-pass membrane protein</topology>
    </subcellularLocation>
</comment>